<accession>A0ABV3TQ57</accession>
<dbReference type="RefSeq" id="WP_368393236.1">
    <property type="nucleotide sequence ID" value="NZ_JBFRYC010000027.1"/>
</dbReference>
<keyword evidence="1" id="KW-0732">Signal</keyword>
<dbReference type="EMBL" id="JBFRYC010000027">
    <property type="protein sequence ID" value="MEX1663738.1"/>
    <property type="molecule type" value="Genomic_DNA"/>
</dbReference>
<evidence type="ECO:0000256" key="1">
    <source>
        <dbReference type="SAM" id="SignalP"/>
    </source>
</evidence>
<comment type="caution">
    <text evidence="2">The sequence shown here is derived from an EMBL/GenBank/DDBJ whole genome shotgun (WGS) entry which is preliminary data.</text>
</comment>
<sequence>MDQRDRTYPALLNALRVLLVVCIAWLAPMPAAAITGSAPGDGHMIAMQAHCVTAAARDGTSCHTGMSGQMTCGLVCAGMTFVGQFVMPINLASAVQTAWLLSGSILLASVGPDPALHPPNTPSIA</sequence>
<evidence type="ECO:0000313" key="2">
    <source>
        <dbReference type="EMBL" id="MEX1663738.1"/>
    </source>
</evidence>
<keyword evidence="3" id="KW-1185">Reference proteome</keyword>
<organism evidence="2 3">
    <name type="scientific">Thioclava arctica</name>
    <dbReference type="NCBI Taxonomy" id="3238301"/>
    <lineage>
        <taxon>Bacteria</taxon>
        <taxon>Pseudomonadati</taxon>
        <taxon>Pseudomonadota</taxon>
        <taxon>Alphaproteobacteria</taxon>
        <taxon>Rhodobacterales</taxon>
        <taxon>Paracoccaceae</taxon>
        <taxon>Thioclava</taxon>
    </lineage>
</organism>
<reference evidence="2 3" key="1">
    <citation type="journal article" date="2011" name="Int. J. Syst. Evol. Microbiol.">
        <title>Zhongshania antarctica gen. nov., sp. nov. and Zhongshania guokunii sp. nov., gammaproteobacteria respectively isolated from coastal attached (fast) ice and surface seawater of the Antarctic.</title>
        <authorList>
            <person name="Li H.J."/>
            <person name="Zhang X.Y."/>
            <person name="Chen C.X."/>
            <person name="Zhang Y.J."/>
            <person name="Gao Z.M."/>
            <person name="Yu Y."/>
            <person name="Chen X.L."/>
            <person name="Chen B."/>
            <person name="Zhang Y.Z."/>
        </authorList>
    </citation>
    <scope>NUCLEOTIDE SEQUENCE [LARGE SCALE GENOMIC DNA]</scope>
    <source>
        <strain evidence="2 3">15-R06ZXC-3</strain>
    </source>
</reference>
<feature type="chain" id="PRO_5046514954" description="DUF2946 domain-containing protein" evidence="1">
    <location>
        <begin position="34"/>
        <end position="125"/>
    </location>
</feature>
<dbReference type="Proteomes" id="UP001557465">
    <property type="component" value="Unassembled WGS sequence"/>
</dbReference>
<name>A0ABV3TQ57_9RHOB</name>
<feature type="signal peptide" evidence="1">
    <location>
        <begin position="1"/>
        <end position="33"/>
    </location>
</feature>
<proteinExistence type="predicted"/>
<evidence type="ECO:0000313" key="3">
    <source>
        <dbReference type="Proteomes" id="UP001557465"/>
    </source>
</evidence>
<gene>
    <name evidence="2" type="ORF">AB4874_19365</name>
</gene>
<protein>
    <recommendedName>
        <fullName evidence="4">DUF2946 domain-containing protein</fullName>
    </recommendedName>
</protein>
<evidence type="ECO:0008006" key="4">
    <source>
        <dbReference type="Google" id="ProtNLM"/>
    </source>
</evidence>